<accession>A0A0L0V1K1</accession>
<reference evidence="2" key="1">
    <citation type="submission" date="2014-03" db="EMBL/GenBank/DDBJ databases">
        <title>The Genome Sequence of Puccinia striiformis f. sp. tritici PST-78.</title>
        <authorList>
            <consortium name="The Broad Institute Genome Sequencing Platform"/>
            <person name="Cuomo C."/>
            <person name="Hulbert S."/>
            <person name="Chen X."/>
            <person name="Walker B."/>
            <person name="Young S.K."/>
            <person name="Zeng Q."/>
            <person name="Gargeya S."/>
            <person name="Fitzgerald M."/>
            <person name="Haas B."/>
            <person name="Abouelleil A."/>
            <person name="Alvarado L."/>
            <person name="Arachchi H.M."/>
            <person name="Berlin A.M."/>
            <person name="Chapman S.B."/>
            <person name="Goldberg J."/>
            <person name="Griggs A."/>
            <person name="Gujja S."/>
            <person name="Hansen M."/>
            <person name="Howarth C."/>
            <person name="Imamovic A."/>
            <person name="Larimer J."/>
            <person name="McCowan C."/>
            <person name="Montmayeur A."/>
            <person name="Murphy C."/>
            <person name="Neiman D."/>
            <person name="Pearson M."/>
            <person name="Priest M."/>
            <person name="Roberts A."/>
            <person name="Saif S."/>
            <person name="Shea T."/>
            <person name="Sisk P."/>
            <person name="Sykes S."/>
            <person name="Wortman J."/>
            <person name="Nusbaum C."/>
            <person name="Birren B."/>
        </authorList>
    </citation>
    <scope>NUCLEOTIDE SEQUENCE [LARGE SCALE GENOMIC DNA]</scope>
    <source>
        <strain evidence="2">race PST-78</strain>
    </source>
</reference>
<dbReference type="Proteomes" id="UP000054564">
    <property type="component" value="Unassembled WGS sequence"/>
</dbReference>
<keyword evidence="2" id="KW-1185">Reference proteome</keyword>
<gene>
    <name evidence="1" type="ORF">PSTG_13524</name>
</gene>
<comment type="caution">
    <text evidence="1">The sequence shown here is derived from an EMBL/GenBank/DDBJ whole genome shotgun (WGS) entry which is preliminary data.</text>
</comment>
<dbReference type="EMBL" id="AJIL01000145">
    <property type="protein sequence ID" value="KNE93135.1"/>
    <property type="molecule type" value="Genomic_DNA"/>
</dbReference>
<dbReference type="AlphaFoldDB" id="A0A0L0V1K1"/>
<evidence type="ECO:0000313" key="1">
    <source>
        <dbReference type="EMBL" id="KNE93135.1"/>
    </source>
</evidence>
<dbReference type="OrthoDB" id="10607870at2759"/>
<protein>
    <submittedName>
        <fullName evidence="1">Uncharacterized protein</fullName>
    </submittedName>
</protein>
<proteinExistence type="predicted"/>
<evidence type="ECO:0000313" key="2">
    <source>
        <dbReference type="Proteomes" id="UP000054564"/>
    </source>
</evidence>
<organism evidence="1 2">
    <name type="scientific">Puccinia striiformis f. sp. tritici PST-78</name>
    <dbReference type="NCBI Taxonomy" id="1165861"/>
    <lineage>
        <taxon>Eukaryota</taxon>
        <taxon>Fungi</taxon>
        <taxon>Dikarya</taxon>
        <taxon>Basidiomycota</taxon>
        <taxon>Pucciniomycotina</taxon>
        <taxon>Pucciniomycetes</taxon>
        <taxon>Pucciniales</taxon>
        <taxon>Pucciniaceae</taxon>
        <taxon>Puccinia</taxon>
    </lineage>
</organism>
<name>A0A0L0V1K1_9BASI</name>
<sequence length="381" mass="43113">MPSAVNSLPPSSDMDTDAGKEEWEEVVMLDPALHQSHQPRQLFVLNEHQDFACELQPNVKQDHPNRHKQSMHVIHVKPGMFGENRIPYSDVARLIDMWQTTGVPTVSVIICKNCCVSKPSIPSTPIKKKERQIKKINSDISVVTNPCPPNQALHRLYETLRLHFIAPHPPHLYFYLDIATLPKNRPEQRKFMDTTEWPFDMMTSAGVTGIWLQDDADNSGWACLMSAHPSTIAGTSRGTSWVMYSRTWTTEESEYVHNSIKKISKDHPDPPGELTFNQMHAVGSLSPEDAHKPPRDLHPNQPHAIDMDQSAPNDLHEFTLLESNFHCHSDCIRFSNLALCQTKKSDVVSDKADNMSTRADIVSTKIDIIFTMLDIESTQPI</sequence>